<dbReference type="SMR" id="A0A101ESJ2"/>
<gene>
    <name evidence="1" type="ORF">XD57_0041</name>
</gene>
<dbReference type="EMBL" id="LGFG01000001">
    <property type="protein sequence ID" value="KUK23884.1"/>
    <property type="molecule type" value="Genomic_DNA"/>
</dbReference>
<dbReference type="AlphaFoldDB" id="A0A101ESJ2"/>
<dbReference type="PATRIC" id="fig|93930.3.peg.1281"/>
<accession>A0A101ESJ2</accession>
<organism evidence="1 2">
    <name type="scientific">Thermotoga petrophila</name>
    <dbReference type="NCBI Taxonomy" id="93929"/>
    <lineage>
        <taxon>Bacteria</taxon>
        <taxon>Thermotogati</taxon>
        <taxon>Thermotogota</taxon>
        <taxon>Thermotogae</taxon>
        <taxon>Thermotogales</taxon>
        <taxon>Thermotogaceae</taxon>
        <taxon>Thermotoga</taxon>
    </lineage>
</organism>
<comment type="caution">
    <text evidence="1">The sequence shown here is derived from an EMBL/GenBank/DDBJ whole genome shotgun (WGS) entry which is preliminary data.</text>
</comment>
<name>A0A101ESJ2_9THEM</name>
<dbReference type="RefSeq" id="WP_004081063.1">
    <property type="nucleotide sequence ID" value="NZ_DAITJQ010000003.1"/>
</dbReference>
<dbReference type="Gene3D" id="6.10.250.50">
    <property type="match status" value="1"/>
</dbReference>
<dbReference type="SUPFAM" id="SSF140560">
    <property type="entry name" value="TM0693-like"/>
    <property type="match status" value="1"/>
</dbReference>
<sequence>MNIDEIERKIDEAIEKEDYETLLSLLNKRKELMEGLPKDKLSEILEKDRKRLEIIEKRKTALFQEINVIREARSSLQKNIWTRGDTLGRG</sequence>
<dbReference type="InterPro" id="IPR037285">
    <property type="entry name" value="TM0693-like_sf"/>
</dbReference>
<evidence type="ECO:0000313" key="1">
    <source>
        <dbReference type="EMBL" id="KUK23884.1"/>
    </source>
</evidence>
<protein>
    <submittedName>
        <fullName evidence="1">Uncharacterized protein</fullName>
    </submittedName>
</protein>
<evidence type="ECO:0000313" key="2">
    <source>
        <dbReference type="Proteomes" id="UP000058636"/>
    </source>
</evidence>
<dbReference type="Proteomes" id="UP000058636">
    <property type="component" value="Unassembled WGS sequence"/>
</dbReference>
<reference evidence="1 2" key="1">
    <citation type="journal article" date="2015" name="MBio">
        <title>Genome-Resolved Metagenomic Analysis Reveals Roles for Candidate Phyla and Other Microbial Community Members in Biogeochemical Transformations in Oil Reservoirs.</title>
        <authorList>
            <person name="Hu P."/>
            <person name="Tom L."/>
            <person name="Singh A."/>
            <person name="Thomas B.C."/>
            <person name="Baker B.J."/>
            <person name="Piceno Y.M."/>
            <person name="Andersen G.L."/>
            <person name="Banfield J.F."/>
        </authorList>
    </citation>
    <scope>NUCLEOTIDE SEQUENCE [LARGE SCALE GENOMIC DNA]</scope>
    <source>
        <strain evidence="1">46_26</strain>
    </source>
</reference>
<proteinExistence type="predicted"/>